<accession>A0A1A8QS75</accession>
<dbReference type="AlphaFoldDB" id="A0A1A8QS75"/>
<name>A0A1A8QS75_9TELE</name>
<dbReference type="EMBL" id="HAEG01013992">
    <property type="protein sequence ID" value="SBR96416.1"/>
    <property type="molecule type" value="Transcribed_RNA"/>
</dbReference>
<proteinExistence type="predicted"/>
<feature type="non-terminal residue" evidence="1">
    <location>
        <position position="1"/>
    </location>
</feature>
<reference evidence="1" key="2">
    <citation type="submission" date="2016-06" db="EMBL/GenBank/DDBJ databases">
        <title>The genome of a short-lived fish provides insights into sex chromosome evolution and the genetic control of aging.</title>
        <authorList>
            <person name="Reichwald K."/>
            <person name="Felder M."/>
            <person name="Petzold A."/>
            <person name="Koch P."/>
            <person name="Groth M."/>
            <person name="Platzer M."/>
        </authorList>
    </citation>
    <scope>NUCLEOTIDE SEQUENCE</scope>
    <source>
        <tissue evidence="1">Brain</tissue>
    </source>
</reference>
<organism evidence="1">
    <name type="scientific">Nothobranchius pienaari</name>
    <dbReference type="NCBI Taxonomy" id="704102"/>
    <lineage>
        <taxon>Eukaryota</taxon>
        <taxon>Metazoa</taxon>
        <taxon>Chordata</taxon>
        <taxon>Craniata</taxon>
        <taxon>Vertebrata</taxon>
        <taxon>Euteleostomi</taxon>
        <taxon>Actinopterygii</taxon>
        <taxon>Neopterygii</taxon>
        <taxon>Teleostei</taxon>
        <taxon>Neoteleostei</taxon>
        <taxon>Acanthomorphata</taxon>
        <taxon>Ovalentaria</taxon>
        <taxon>Atherinomorphae</taxon>
        <taxon>Cyprinodontiformes</taxon>
        <taxon>Nothobranchiidae</taxon>
        <taxon>Nothobranchius</taxon>
    </lineage>
</organism>
<protein>
    <submittedName>
        <fullName evidence="1">Orthopedia homolog b</fullName>
    </submittedName>
</protein>
<reference evidence="1" key="1">
    <citation type="submission" date="2016-05" db="EMBL/GenBank/DDBJ databases">
        <authorList>
            <person name="Lavstsen T."/>
            <person name="Jespersen J.S."/>
        </authorList>
    </citation>
    <scope>NUCLEOTIDE SEQUENCE</scope>
    <source>
        <tissue evidence="1">Brain</tissue>
    </source>
</reference>
<evidence type="ECO:0000313" key="1">
    <source>
        <dbReference type="EMBL" id="SBR96416.1"/>
    </source>
</evidence>
<sequence length="67" mass="7860">IYLFIYLHADCLYSCKAFTWTLVFYFLPKTKSADSNNFVLFLLLLLNLLHRAKGLHYGSAKTRSLWV</sequence>
<gene>
    <name evidence="1" type="primary">OTPB</name>
</gene>